<sequence length="501" mass="51151">MAATDGTAAYLVGANASLALDGKGTTTASGTAHGILLDSGAVGLTVNDAIISVNGSGNGIENKANIAGIQLNATTLDAGSGAGVRTGASMATTNSGTINVNGKGGTGILFANTDLSMTSSILDMSKSQQLIINVTGENGIGIDSRSTGDIKTGASVNALNGGPALKIGGTSSSVEQSGNLVSKSTQSPVVDISSGYVTTFINSGKIQAATTSQSAVQNSANNGVAFTNDAGGVINGKVNLRSGNNTVTLMSSSQGTDFITGSGDDTFILKDITATDSALFTSLQGGAGTDSLILDNSLWTLSDATSLQQIDKIKLINNSTFTLDNTLLALGDAADDNASTGFNIESGSRLNVRNNQAVSFNNKLLGTGLVDVDTTGNAFDFTTNAASNTFTGTLALGNSRYALSGLNTQALTTATLQLNQGNYTKVGTGKQTIGGLAFNGGTVDFGNVSPGDKTAVNNIHTRQNMDLRGNGVVQVTLSNMIIIRHRIRNYPYWHKMTHRQY</sequence>
<organism evidence="1 2">
    <name type="scientific">Yersinia aldovae</name>
    <dbReference type="NCBI Taxonomy" id="29483"/>
    <lineage>
        <taxon>Bacteria</taxon>
        <taxon>Pseudomonadati</taxon>
        <taxon>Pseudomonadota</taxon>
        <taxon>Gammaproteobacteria</taxon>
        <taxon>Enterobacterales</taxon>
        <taxon>Yersiniaceae</taxon>
        <taxon>Yersinia</taxon>
    </lineage>
</organism>
<dbReference type="RefSeq" id="WP_004703141.1">
    <property type="nucleotide sequence ID" value="NZ_CQEJ01000022.1"/>
</dbReference>
<reference evidence="1 2" key="1">
    <citation type="submission" date="2015-03" db="EMBL/GenBank/DDBJ databases">
        <authorList>
            <person name="Murphy D."/>
        </authorList>
    </citation>
    <scope>NUCLEOTIDE SEQUENCE [LARGE SCALE GENOMIC DNA]</scope>
    <source>
        <strain evidence="1 2">IP06005</strain>
    </source>
</reference>
<gene>
    <name evidence="1" type="ORF">ERS137965_03340</name>
</gene>
<dbReference type="STRING" id="1453495.AT01_3402"/>
<dbReference type="EMBL" id="CQEJ01000022">
    <property type="protein sequence ID" value="CNL54683.1"/>
    <property type="molecule type" value="Genomic_DNA"/>
</dbReference>
<accession>A0A0T9UN44</accession>
<name>A0A0T9UN44_YERAL</name>
<dbReference type="AlphaFoldDB" id="A0A0T9UN44"/>
<dbReference type="Proteomes" id="UP000041595">
    <property type="component" value="Unassembled WGS sequence"/>
</dbReference>
<dbReference type="eggNOG" id="COG2911">
    <property type="taxonomic scope" value="Bacteria"/>
</dbReference>
<evidence type="ECO:0000313" key="1">
    <source>
        <dbReference type="EMBL" id="CNL54683.1"/>
    </source>
</evidence>
<evidence type="ECO:0000313" key="2">
    <source>
        <dbReference type="Proteomes" id="UP000041595"/>
    </source>
</evidence>
<protein>
    <submittedName>
        <fullName evidence="1">Outer membrane autotransporter</fullName>
    </submittedName>
</protein>
<proteinExistence type="predicted"/>